<dbReference type="Pfam" id="PF00578">
    <property type="entry name" value="AhpC-TSA"/>
    <property type="match status" value="1"/>
</dbReference>
<dbReference type="EC" id="1.11.1.24" evidence="2"/>
<dbReference type="InterPro" id="IPR036249">
    <property type="entry name" value="Thioredoxin-like_sf"/>
</dbReference>
<dbReference type="CDD" id="cd02970">
    <property type="entry name" value="PRX_like2"/>
    <property type="match status" value="1"/>
</dbReference>
<protein>
    <recommendedName>
        <fullName evidence="2">thioredoxin-dependent peroxiredoxin</fullName>
        <ecNumber evidence="2">1.11.1.24</ecNumber>
    </recommendedName>
    <alternativeName>
        <fullName evidence="8">Thioredoxin peroxidase</fullName>
    </alternativeName>
    <alternativeName>
        <fullName evidence="10">Thioredoxin-dependent peroxiredoxin Bcp</fullName>
    </alternativeName>
</protein>
<keyword evidence="4" id="KW-0049">Antioxidant</keyword>
<dbReference type="EMBL" id="JAATTO010000043">
    <property type="protein sequence ID" value="MBC9981933.1"/>
    <property type="molecule type" value="Genomic_DNA"/>
</dbReference>
<keyword evidence="14" id="KW-1185">Reference proteome</keyword>
<gene>
    <name evidence="13" type="ORF">HA482_27350</name>
</gene>
<dbReference type="RefSeq" id="WP_188104713.1">
    <property type="nucleotide sequence ID" value="NZ_JAANIH010000042.1"/>
</dbReference>
<dbReference type="PANTHER" id="PTHR42801">
    <property type="entry name" value="THIOREDOXIN-DEPENDENT PEROXIDE REDUCTASE"/>
    <property type="match status" value="1"/>
</dbReference>
<evidence type="ECO:0000256" key="9">
    <source>
        <dbReference type="ARBA" id="ARBA00038489"/>
    </source>
</evidence>
<keyword evidence="5" id="KW-0560">Oxidoreductase</keyword>
<evidence type="ECO:0000256" key="1">
    <source>
        <dbReference type="ARBA" id="ARBA00003330"/>
    </source>
</evidence>
<dbReference type="InterPro" id="IPR050924">
    <property type="entry name" value="Peroxiredoxin_BCP/PrxQ"/>
</dbReference>
<evidence type="ECO:0000256" key="6">
    <source>
        <dbReference type="ARBA" id="ARBA00023157"/>
    </source>
</evidence>
<dbReference type="PROSITE" id="PS51352">
    <property type="entry name" value="THIOREDOXIN_2"/>
    <property type="match status" value="1"/>
</dbReference>
<evidence type="ECO:0000313" key="14">
    <source>
        <dbReference type="Proteomes" id="UP000639516"/>
    </source>
</evidence>
<dbReference type="SUPFAM" id="SSF52833">
    <property type="entry name" value="Thioredoxin-like"/>
    <property type="match status" value="1"/>
</dbReference>
<comment type="similarity">
    <text evidence="9">Belongs to the peroxiredoxin family. BCP/PrxQ subfamily.</text>
</comment>
<reference evidence="13 14" key="1">
    <citation type="journal article" date="2020" name="Arch. Microbiol.">
        <title>Bradyrhizobium campsiandrae sp. nov., a nitrogen-fixing bacterial strain isolated from a native leguminous tree from the Amazon adapted to flooded conditions.</title>
        <authorList>
            <person name="Cabral Michel D."/>
            <person name="Martins da Costa E."/>
            <person name="Azarias Guimaraes A."/>
            <person name="Soares de Carvalho T."/>
            <person name="Santos de Castro Caputo P."/>
            <person name="Willems A."/>
            <person name="de Souza Moreira F.M."/>
        </authorList>
    </citation>
    <scope>NUCLEOTIDE SEQUENCE [LARGE SCALE GENOMIC DNA]</scope>
    <source>
        <strain evidence="14">INPA 384B</strain>
    </source>
</reference>
<evidence type="ECO:0000256" key="5">
    <source>
        <dbReference type="ARBA" id="ARBA00023002"/>
    </source>
</evidence>
<name>A0ABR7UDF5_9BRAD</name>
<accession>A0ABR7UDF5</accession>
<evidence type="ECO:0000256" key="2">
    <source>
        <dbReference type="ARBA" id="ARBA00013017"/>
    </source>
</evidence>
<evidence type="ECO:0000256" key="4">
    <source>
        <dbReference type="ARBA" id="ARBA00022862"/>
    </source>
</evidence>
<evidence type="ECO:0000313" key="13">
    <source>
        <dbReference type="EMBL" id="MBC9981933.1"/>
    </source>
</evidence>
<evidence type="ECO:0000256" key="7">
    <source>
        <dbReference type="ARBA" id="ARBA00023284"/>
    </source>
</evidence>
<evidence type="ECO:0000256" key="11">
    <source>
        <dbReference type="ARBA" id="ARBA00049091"/>
    </source>
</evidence>
<comment type="caution">
    <text evidence="13">The sequence shown here is derived from an EMBL/GenBank/DDBJ whole genome shotgun (WGS) entry which is preliminary data.</text>
</comment>
<dbReference type="InterPro" id="IPR013766">
    <property type="entry name" value="Thioredoxin_domain"/>
</dbReference>
<dbReference type="Gene3D" id="3.40.30.10">
    <property type="entry name" value="Glutaredoxin"/>
    <property type="match status" value="1"/>
</dbReference>
<evidence type="ECO:0000259" key="12">
    <source>
        <dbReference type="PROSITE" id="PS51352"/>
    </source>
</evidence>
<evidence type="ECO:0000256" key="8">
    <source>
        <dbReference type="ARBA" id="ARBA00032824"/>
    </source>
</evidence>
<comment type="function">
    <text evidence="1">Thiol-specific peroxidase that catalyzes the reduction of hydrogen peroxide and organic hydroperoxides to water and alcohols, respectively. Plays a role in cell protection against oxidative stress by detoxifying peroxides and as sensor of hydrogen peroxide-mediated signaling events.</text>
</comment>
<dbReference type="Proteomes" id="UP000639516">
    <property type="component" value="Unassembled WGS sequence"/>
</dbReference>
<comment type="catalytic activity">
    <reaction evidence="11">
        <text>a hydroperoxide + [thioredoxin]-dithiol = an alcohol + [thioredoxin]-disulfide + H2O</text>
        <dbReference type="Rhea" id="RHEA:62620"/>
        <dbReference type="Rhea" id="RHEA-COMP:10698"/>
        <dbReference type="Rhea" id="RHEA-COMP:10700"/>
        <dbReference type="ChEBI" id="CHEBI:15377"/>
        <dbReference type="ChEBI" id="CHEBI:29950"/>
        <dbReference type="ChEBI" id="CHEBI:30879"/>
        <dbReference type="ChEBI" id="CHEBI:35924"/>
        <dbReference type="ChEBI" id="CHEBI:50058"/>
        <dbReference type="EC" id="1.11.1.24"/>
    </reaction>
</comment>
<proteinExistence type="inferred from homology"/>
<dbReference type="InterPro" id="IPR000866">
    <property type="entry name" value="AhpC/TSA"/>
</dbReference>
<feature type="domain" description="Thioredoxin" evidence="12">
    <location>
        <begin position="43"/>
        <end position="216"/>
    </location>
</feature>
<keyword evidence="6" id="KW-1015">Disulfide bond</keyword>
<sequence>MGLKQELDAFKAQFAQTAPAGRFALYTAKIEELRQSFARDNAITEGDIAPDFSLPDAKGGSVTLSALLAQGPTVITFYRGGWCPYCNIQLRAYQAILPQIAAAGASLVAISPQAPDRTLSTAETNALTFHVLSDLENRVARSFGLVYSLPEEIRAALRSVNKALPEINGDDSWELPVPSTYVVTGNGRVTLAHIDVDYTQRLEPEEILAALRSRKAA</sequence>
<evidence type="ECO:0000256" key="10">
    <source>
        <dbReference type="ARBA" id="ARBA00042639"/>
    </source>
</evidence>
<evidence type="ECO:0000256" key="3">
    <source>
        <dbReference type="ARBA" id="ARBA00022559"/>
    </source>
</evidence>
<keyword evidence="7" id="KW-0676">Redox-active center</keyword>
<keyword evidence="3" id="KW-0575">Peroxidase</keyword>
<organism evidence="13 14">
    <name type="scientific">Bradyrhizobium campsiandrae</name>
    <dbReference type="NCBI Taxonomy" id="1729892"/>
    <lineage>
        <taxon>Bacteria</taxon>
        <taxon>Pseudomonadati</taxon>
        <taxon>Pseudomonadota</taxon>
        <taxon>Alphaproteobacteria</taxon>
        <taxon>Hyphomicrobiales</taxon>
        <taxon>Nitrobacteraceae</taxon>
        <taxon>Bradyrhizobium</taxon>
    </lineage>
</organism>
<dbReference type="PANTHER" id="PTHR42801:SF7">
    <property type="entry name" value="SLL1159 PROTEIN"/>
    <property type="match status" value="1"/>
</dbReference>